<dbReference type="GeneID" id="37210869"/>
<protein>
    <submittedName>
        <fullName evidence="1">Uncharacterized protein</fullName>
    </submittedName>
</protein>
<reference evidence="1" key="1">
    <citation type="submission" date="2016-12" db="EMBL/GenBank/DDBJ databases">
        <title>The genomes of Aspergillus section Nigri reveals drivers in fungal speciation.</title>
        <authorList>
            <consortium name="DOE Joint Genome Institute"/>
            <person name="Vesth T.C."/>
            <person name="Nybo J."/>
            <person name="Theobald S."/>
            <person name="Brandl J."/>
            <person name="Frisvad J.C."/>
            <person name="Nielsen K.F."/>
            <person name="Lyhne E.K."/>
            <person name="Kogle M.E."/>
            <person name="Kuo A."/>
            <person name="Riley R."/>
            <person name="Clum A."/>
            <person name="Nolan M."/>
            <person name="Lipzen A."/>
            <person name="Salamov A."/>
            <person name="Henrissat B."/>
            <person name="Wiebenga A."/>
            <person name="De Vries R.P."/>
            <person name="Grigoriev I.V."/>
            <person name="Mortensen U.H."/>
            <person name="Andersen M.R."/>
            <person name="Baker S.E."/>
        </authorList>
    </citation>
    <scope>NUCLEOTIDE SEQUENCE [LARGE SCALE GENOMIC DNA]</scope>
    <source>
        <strain evidence="1">CBS 113365</strain>
    </source>
</reference>
<organism evidence="1 2">
    <name type="scientific">Aspergillus vadensis (strain CBS 113365 / IMI 142717 / IBT 24658)</name>
    <dbReference type="NCBI Taxonomy" id="1448311"/>
    <lineage>
        <taxon>Eukaryota</taxon>
        <taxon>Fungi</taxon>
        <taxon>Dikarya</taxon>
        <taxon>Ascomycota</taxon>
        <taxon>Pezizomycotina</taxon>
        <taxon>Eurotiomycetes</taxon>
        <taxon>Eurotiomycetidae</taxon>
        <taxon>Eurotiales</taxon>
        <taxon>Aspergillaceae</taxon>
        <taxon>Aspergillus</taxon>
        <taxon>Aspergillus subgen. Circumdati</taxon>
    </lineage>
</organism>
<keyword evidence="2" id="KW-1185">Reference proteome</keyword>
<name>A0A319C0R2_ASPVC</name>
<proteinExistence type="predicted"/>
<sequence>MAPTPDKGIIARLCMTSPAEFRVRPWRVPWFGYPSSPYRHRPNSFTYGRVVGSDDFPRLNIGKKADNTAH</sequence>
<evidence type="ECO:0000313" key="2">
    <source>
        <dbReference type="Proteomes" id="UP000248405"/>
    </source>
</evidence>
<evidence type="ECO:0000313" key="1">
    <source>
        <dbReference type="EMBL" id="PYH71763.1"/>
    </source>
</evidence>
<dbReference type="Proteomes" id="UP000248405">
    <property type="component" value="Unassembled WGS sequence"/>
</dbReference>
<dbReference type="EMBL" id="KZ821618">
    <property type="protein sequence ID" value="PYH71763.1"/>
    <property type="molecule type" value="Genomic_DNA"/>
</dbReference>
<dbReference type="RefSeq" id="XP_025565557.1">
    <property type="nucleotide sequence ID" value="XM_025706277.1"/>
</dbReference>
<gene>
    <name evidence="1" type="ORF">BO88DRAFT_403097</name>
</gene>
<accession>A0A319C0R2</accession>
<dbReference type="AlphaFoldDB" id="A0A319C0R2"/>